<keyword evidence="1" id="KW-0472">Membrane</keyword>
<reference evidence="2" key="1">
    <citation type="journal article" date="2014" name="Int. J. Syst. Evol. Microbiol.">
        <title>Complete genome sequence of Corynebacterium casei LMG S-19264T (=DSM 44701T), isolated from a smear-ripened cheese.</title>
        <authorList>
            <consortium name="US DOE Joint Genome Institute (JGI-PGF)"/>
            <person name="Walter F."/>
            <person name="Albersmeier A."/>
            <person name="Kalinowski J."/>
            <person name="Ruckert C."/>
        </authorList>
    </citation>
    <scope>NUCLEOTIDE SEQUENCE</scope>
    <source>
        <strain evidence="2">CGMCC 1.15725</strain>
    </source>
</reference>
<dbReference type="EMBL" id="BMJQ01000002">
    <property type="protein sequence ID" value="GGF05607.1"/>
    <property type="molecule type" value="Genomic_DNA"/>
</dbReference>
<dbReference type="RefSeq" id="WP_189042919.1">
    <property type="nucleotide sequence ID" value="NZ_BMJQ01000002.1"/>
</dbReference>
<evidence type="ECO:0000256" key="1">
    <source>
        <dbReference type="SAM" id="Phobius"/>
    </source>
</evidence>
<evidence type="ECO:0000313" key="2">
    <source>
        <dbReference type="EMBL" id="GGF05607.1"/>
    </source>
</evidence>
<sequence length="91" mass="10167">MPATRGDKIFAVSITLAMLAGFVVILFRSIEFWNYIPGSLDPAGRVPMVLGIVGMLILAAIIVGVYFRGRQQEIRDAEAEEQEEAEREQRK</sequence>
<protein>
    <submittedName>
        <fullName evidence="2">Uncharacterized protein</fullName>
    </submittedName>
</protein>
<organism evidence="2 3">
    <name type="scientific">Aliidongia dinghuensis</name>
    <dbReference type="NCBI Taxonomy" id="1867774"/>
    <lineage>
        <taxon>Bacteria</taxon>
        <taxon>Pseudomonadati</taxon>
        <taxon>Pseudomonadota</taxon>
        <taxon>Alphaproteobacteria</taxon>
        <taxon>Rhodospirillales</taxon>
        <taxon>Dongiaceae</taxon>
        <taxon>Aliidongia</taxon>
    </lineage>
</organism>
<keyword evidence="1" id="KW-1133">Transmembrane helix</keyword>
<evidence type="ECO:0000313" key="3">
    <source>
        <dbReference type="Proteomes" id="UP000646365"/>
    </source>
</evidence>
<dbReference type="AlphaFoldDB" id="A0A8J3E1W5"/>
<reference evidence="2" key="2">
    <citation type="submission" date="2020-09" db="EMBL/GenBank/DDBJ databases">
        <authorList>
            <person name="Sun Q."/>
            <person name="Zhou Y."/>
        </authorList>
    </citation>
    <scope>NUCLEOTIDE SEQUENCE</scope>
    <source>
        <strain evidence="2">CGMCC 1.15725</strain>
    </source>
</reference>
<dbReference type="Proteomes" id="UP000646365">
    <property type="component" value="Unassembled WGS sequence"/>
</dbReference>
<accession>A0A8J3E1W5</accession>
<keyword evidence="3" id="KW-1185">Reference proteome</keyword>
<proteinExistence type="predicted"/>
<name>A0A8J3E1W5_9PROT</name>
<keyword evidence="1" id="KW-0812">Transmembrane</keyword>
<feature type="transmembrane region" description="Helical" evidence="1">
    <location>
        <begin position="48"/>
        <end position="67"/>
    </location>
</feature>
<gene>
    <name evidence="2" type="ORF">GCM10011611_08870</name>
</gene>
<comment type="caution">
    <text evidence="2">The sequence shown here is derived from an EMBL/GenBank/DDBJ whole genome shotgun (WGS) entry which is preliminary data.</text>
</comment>
<feature type="transmembrane region" description="Helical" evidence="1">
    <location>
        <begin position="9"/>
        <end position="28"/>
    </location>
</feature>